<gene>
    <name evidence="2" type="ORF">NDU88_001335</name>
</gene>
<evidence type="ECO:0000313" key="3">
    <source>
        <dbReference type="Proteomes" id="UP001066276"/>
    </source>
</evidence>
<dbReference type="Proteomes" id="UP001066276">
    <property type="component" value="Chromosome 12"/>
</dbReference>
<dbReference type="EMBL" id="JANPWB010000016">
    <property type="protein sequence ID" value="KAJ1081152.1"/>
    <property type="molecule type" value="Genomic_DNA"/>
</dbReference>
<evidence type="ECO:0000313" key="2">
    <source>
        <dbReference type="EMBL" id="KAJ1081152.1"/>
    </source>
</evidence>
<name>A0AAV7KSN6_PLEWA</name>
<reference evidence="2" key="1">
    <citation type="journal article" date="2022" name="bioRxiv">
        <title>Sequencing and chromosome-scale assembly of the giantPleurodeles waltlgenome.</title>
        <authorList>
            <person name="Brown T."/>
            <person name="Elewa A."/>
            <person name="Iarovenko S."/>
            <person name="Subramanian E."/>
            <person name="Araus A.J."/>
            <person name="Petzold A."/>
            <person name="Susuki M."/>
            <person name="Suzuki K.-i.T."/>
            <person name="Hayashi T."/>
            <person name="Toyoda A."/>
            <person name="Oliveira C."/>
            <person name="Osipova E."/>
            <person name="Leigh N.D."/>
            <person name="Simon A."/>
            <person name="Yun M.H."/>
        </authorList>
    </citation>
    <scope>NUCLEOTIDE SEQUENCE</scope>
    <source>
        <strain evidence="2">20211129_DDA</strain>
        <tissue evidence="2">Liver</tissue>
    </source>
</reference>
<protein>
    <submittedName>
        <fullName evidence="2">Uncharacterized protein</fullName>
    </submittedName>
</protein>
<evidence type="ECO:0000256" key="1">
    <source>
        <dbReference type="SAM" id="MobiDB-lite"/>
    </source>
</evidence>
<keyword evidence="3" id="KW-1185">Reference proteome</keyword>
<dbReference type="AlphaFoldDB" id="A0AAV7KSN6"/>
<feature type="region of interest" description="Disordered" evidence="1">
    <location>
        <begin position="1"/>
        <end position="26"/>
    </location>
</feature>
<accession>A0AAV7KSN6</accession>
<sequence length="70" mass="7359">MAADGPLEPAAESRKGPVGFRGAQRPLAARAHGQDLAPLLGLQEISASSAVLGVHQNKDKLFKLRNNMNA</sequence>
<organism evidence="2 3">
    <name type="scientific">Pleurodeles waltl</name>
    <name type="common">Iberian ribbed newt</name>
    <dbReference type="NCBI Taxonomy" id="8319"/>
    <lineage>
        <taxon>Eukaryota</taxon>
        <taxon>Metazoa</taxon>
        <taxon>Chordata</taxon>
        <taxon>Craniata</taxon>
        <taxon>Vertebrata</taxon>
        <taxon>Euteleostomi</taxon>
        <taxon>Amphibia</taxon>
        <taxon>Batrachia</taxon>
        <taxon>Caudata</taxon>
        <taxon>Salamandroidea</taxon>
        <taxon>Salamandridae</taxon>
        <taxon>Pleurodelinae</taxon>
        <taxon>Pleurodeles</taxon>
    </lineage>
</organism>
<comment type="caution">
    <text evidence="2">The sequence shown here is derived from an EMBL/GenBank/DDBJ whole genome shotgun (WGS) entry which is preliminary data.</text>
</comment>
<proteinExistence type="predicted"/>